<comment type="cofactor">
    <cofactor evidence="1">
        <name>Mg(2+)</name>
        <dbReference type="ChEBI" id="CHEBI:18420"/>
    </cofactor>
</comment>
<dbReference type="InterPro" id="IPR027417">
    <property type="entry name" value="P-loop_NTPase"/>
</dbReference>
<protein>
    <recommendedName>
        <fullName evidence="1">ATP-dependent DNA helicase</fullName>
        <ecNumber evidence="1">5.6.2.3</ecNumber>
    </recommendedName>
</protein>
<reference evidence="3" key="1">
    <citation type="submission" date="2022-03" db="EMBL/GenBank/DDBJ databases">
        <authorList>
            <person name="Tunstrom K."/>
        </authorList>
    </citation>
    <scope>NUCLEOTIDE SEQUENCE</scope>
</reference>
<keyword evidence="1" id="KW-0067">ATP-binding</keyword>
<keyword evidence="1" id="KW-0233">DNA recombination</keyword>
<keyword evidence="1" id="KW-0547">Nucleotide-binding</keyword>
<keyword evidence="1" id="KW-0378">Hydrolase</keyword>
<proteinExistence type="inferred from homology"/>
<accession>A0AAU9UF83</accession>
<dbReference type="Proteomes" id="UP001153954">
    <property type="component" value="Unassembled WGS sequence"/>
</dbReference>
<evidence type="ECO:0000313" key="3">
    <source>
        <dbReference type="EMBL" id="CAH2098236.1"/>
    </source>
</evidence>
<dbReference type="Gene3D" id="3.40.50.300">
    <property type="entry name" value="P-loop containing nucleotide triphosphate hydrolases"/>
    <property type="match status" value="1"/>
</dbReference>
<comment type="similarity">
    <text evidence="1">Belongs to the helicase family.</text>
</comment>
<feature type="domain" description="DNA helicase Pif1-like DEAD-box helicase" evidence="2">
    <location>
        <begin position="47"/>
        <end position="175"/>
    </location>
</feature>
<dbReference type="SUPFAM" id="SSF52540">
    <property type="entry name" value="P-loop containing nucleoside triphosphate hydrolases"/>
    <property type="match status" value="1"/>
</dbReference>
<dbReference type="EC" id="5.6.2.3" evidence="1"/>
<dbReference type="PANTHER" id="PTHR10492">
    <property type="match status" value="1"/>
</dbReference>
<dbReference type="GO" id="GO:0006310">
    <property type="term" value="P:DNA recombination"/>
    <property type="evidence" value="ECO:0007669"/>
    <property type="project" value="UniProtKB-KW"/>
</dbReference>
<comment type="caution">
    <text evidence="3">The sequence shown here is derived from an EMBL/GenBank/DDBJ whole genome shotgun (WGS) entry which is preliminary data.</text>
</comment>
<comment type="catalytic activity">
    <reaction evidence="1">
        <text>ATP + H2O = ADP + phosphate + H(+)</text>
        <dbReference type="Rhea" id="RHEA:13065"/>
        <dbReference type="ChEBI" id="CHEBI:15377"/>
        <dbReference type="ChEBI" id="CHEBI:15378"/>
        <dbReference type="ChEBI" id="CHEBI:30616"/>
        <dbReference type="ChEBI" id="CHEBI:43474"/>
        <dbReference type="ChEBI" id="CHEBI:456216"/>
        <dbReference type="EC" id="5.6.2.3"/>
    </reaction>
</comment>
<dbReference type="Pfam" id="PF05970">
    <property type="entry name" value="PIF1"/>
    <property type="match status" value="1"/>
</dbReference>
<evidence type="ECO:0000259" key="2">
    <source>
        <dbReference type="Pfam" id="PF05970"/>
    </source>
</evidence>
<dbReference type="PANTHER" id="PTHR10492:SF57">
    <property type="entry name" value="ATP-DEPENDENT DNA HELICASE"/>
    <property type="match status" value="1"/>
</dbReference>
<dbReference type="GO" id="GO:0043139">
    <property type="term" value="F:5'-3' DNA helicase activity"/>
    <property type="evidence" value="ECO:0007669"/>
    <property type="project" value="UniProtKB-EC"/>
</dbReference>
<dbReference type="GO" id="GO:0006281">
    <property type="term" value="P:DNA repair"/>
    <property type="evidence" value="ECO:0007669"/>
    <property type="project" value="UniProtKB-KW"/>
</dbReference>
<dbReference type="GO" id="GO:0000723">
    <property type="term" value="P:telomere maintenance"/>
    <property type="evidence" value="ECO:0007669"/>
    <property type="project" value="InterPro"/>
</dbReference>
<organism evidence="3 4">
    <name type="scientific">Euphydryas editha</name>
    <name type="common">Edith's checkerspot</name>
    <dbReference type="NCBI Taxonomy" id="104508"/>
    <lineage>
        <taxon>Eukaryota</taxon>
        <taxon>Metazoa</taxon>
        <taxon>Ecdysozoa</taxon>
        <taxon>Arthropoda</taxon>
        <taxon>Hexapoda</taxon>
        <taxon>Insecta</taxon>
        <taxon>Pterygota</taxon>
        <taxon>Neoptera</taxon>
        <taxon>Endopterygota</taxon>
        <taxon>Lepidoptera</taxon>
        <taxon>Glossata</taxon>
        <taxon>Ditrysia</taxon>
        <taxon>Papilionoidea</taxon>
        <taxon>Nymphalidae</taxon>
        <taxon>Nymphalinae</taxon>
        <taxon>Euphydryas</taxon>
    </lineage>
</organism>
<sequence length="231" mass="25562">MDESLISQYGLPTPTVDEERINREYASEINYNPVELTEILQSGFSNLTEEQRQTYDRVCCSVDNASGEILFLDAPGGTDKTFLTKIILARIRSLNKIALAVASSGIAATLLPGGRTAHTMFKILIDLNSTESPVCNVSRNSDKAKLLRDCALIVWDECTMANQKAVEAVDRTLRGHSRSYIHPDTSRGTRADEITACLKCSTLWRTITSTHLSINMRARLGGVEIKVQRLV</sequence>
<keyword evidence="4" id="KW-1185">Reference proteome</keyword>
<dbReference type="AlphaFoldDB" id="A0AAU9UF83"/>
<gene>
    <name evidence="3" type="ORF">EEDITHA_LOCUS13373</name>
</gene>
<keyword evidence="1" id="KW-0347">Helicase</keyword>
<dbReference type="GO" id="GO:0005524">
    <property type="term" value="F:ATP binding"/>
    <property type="evidence" value="ECO:0007669"/>
    <property type="project" value="UniProtKB-KW"/>
</dbReference>
<keyword evidence="1" id="KW-0234">DNA repair</keyword>
<evidence type="ECO:0000313" key="4">
    <source>
        <dbReference type="Proteomes" id="UP001153954"/>
    </source>
</evidence>
<dbReference type="GO" id="GO:0016787">
    <property type="term" value="F:hydrolase activity"/>
    <property type="evidence" value="ECO:0007669"/>
    <property type="project" value="UniProtKB-KW"/>
</dbReference>
<name>A0AAU9UF83_EUPED</name>
<evidence type="ECO:0000256" key="1">
    <source>
        <dbReference type="RuleBase" id="RU363044"/>
    </source>
</evidence>
<keyword evidence="1" id="KW-0227">DNA damage</keyword>
<dbReference type="InterPro" id="IPR010285">
    <property type="entry name" value="DNA_helicase_pif1-like_DEAD"/>
</dbReference>
<dbReference type="EMBL" id="CAKOGL010000019">
    <property type="protein sequence ID" value="CAH2098236.1"/>
    <property type="molecule type" value="Genomic_DNA"/>
</dbReference>